<keyword evidence="4" id="KW-1185">Reference proteome</keyword>
<evidence type="ECO:0000313" key="4">
    <source>
        <dbReference type="Proteomes" id="UP000799777"/>
    </source>
</evidence>
<protein>
    <submittedName>
        <fullName evidence="3">Uncharacterized protein</fullName>
    </submittedName>
</protein>
<keyword evidence="2" id="KW-0812">Transmembrane</keyword>
<keyword evidence="2" id="KW-1133">Transmembrane helix</keyword>
<feature type="transmembrane region" description="Helical" evidence="2">
    <location>
        <begin position="157"/>
        <end position="174"/>
    </location>
</feature>
<evidence type="ECO:0000256" key="2">
    <source>
        <dbReference type="SAM" id="Phobius"/>
    </source>
</evidence>
<accession>A0A9P4H3P7</accession>
<comment type="caution">
    <text evidence="3">The sequence shown here is derived from an EMBL/GenBank/DDBJ whole genome shotgun (WGS) entry which is preliminary data.</text>
</comment>
<gene>
    <name evidence="3" type="ORF">EK21DRAFT_115525</name>
</gene>
<feature type="compositionally biased region" description="Polar residues" evidence="1">
    <location>
        <begin position="1"/>
        <end position="10"/>
    </location>
</feature>
<dbReference type="OrthoDB" id="3596604at2759"/>
<reference evidence="3" key="1">
    <citation type="journal article" date="2020" name="Stud. Mycol.">
        <title>101 Dothideomycetes genomes: a test case for predicting lifestyles and emergence of pathogens.</title>
        <authorList>
            <person name="Haridas S."/>
            <person name="Albert R."/>
            <person name="Binder M."/>
            <person name="Bloem J."/>
            <person name="Labutti K."/>
            <person name="Salamov A."/>
            <person name="Andreopoulos B."/>
            <person name="Baker S."/>
            <person name="Barry K."/>
            <person name="Bills G."/>
            <person name="Bluhm B."/>
            <person name="Cannon C."/>
            <person name="Castanera R."/>
            <person name="Culley D."/>
            <person name="Daum C."/>
            <person name="Ezra D."/>
            <person name="Gonzalez J."/>
            <person name="Henrissat B."/>
            <person name="Kuo A."/>
            <person name="Liang C."/>
            <person name="Lipzen A."/>
            <person name="Lutzoni F."/>
            <person name="Magnuson J."/>
            <person name="Mondo S."/>
            <person name="Nolan M."/>
            <person name="Ohm R."/>
            <person name="Pangilinan J."/>
            <person name="Park H.-J."/>
            <person name="Ramirez L."/>
            <person name="Alfaro M."/>
            <person name="Sun H."/>
            <person name="Tritt A."/>
            <person name="Yoshinaga Y."/>
            <person name="Zwiers L.-H."/>
            <person name="Turgeon B."/>
            <person name="Goodwin S."/>
            <person name="Spatafora J."/>
            <person name="Crous P."/>
            <person name="Grigoriev I."/>
        </authorList>
    </citation>
    <scope>NUCLEOTIDE SEQUENCE</scope>
    <source>
        <strain evidence="3">CBS 110217</strain>
    </source>
</reference>
<dbReference type="EMBL" id="ML978238">
    <property type="protein sequence ID" value="KAF2026694.1"/>
    <property type="molecule type" value="Genomic_DNA"/>
</dbReference>
<feature type="transmembrane region" description="Helical" evidence="2">
    <location>
        <begin position="120"/>
        <end position="142"/>
    </location>
</feature>
<sequence length="756" mass="85096">MAFYTTSQDTDPWLCDPAHTREPPVSPYLDSDHTTASQPPPVHRPWTGATKSGSGLHSVYRVDSDDALTQVASRRRKMFSWMRNPTDPSQYKTPTEYQKVEQGQALTAREYHRRRQQIRILLNSSSRLLLTVLLCGMCALVLKRYEDKGNLTSGQSQWLNALMTALPLFIGLNYRSSLQSYARILRWWILARWDWKLRHFDLILDAASSKAIIKLFWSSRRRIRSYIPTMTQLACIAWLAINLTGAIGIALLSLTYQLEQSQAILMKNGNVSILDVGNETAWQEIAYYYGSGAAPVLLFPYATLNGRTNLVGLNSSTEALTRPARCRICTSWEYAFQDWDPKSDLKGQSERWVTANATCKGYPALNYTTDSIIYTDANNETSTWSVPWVGEPWSANKTFWQVGTGASYVHDSKADCGPRCARMYIISTQNWKNKPVWLYNCTNTVGQIEGKNLYAPLSDVSARALAASSASYRNSTDGIWTNNVQYDWSNAWVITPSVKTRPNDENRPNDEVFAAASLAQFSMTAIASVDHIEEEQSWIPPEVVTRKQLRKSVPGKKPYQALKLAITWAYAIAILCAVPGLQLVVLLSIVFFANDVVVKDESHLNTARLLAPVAQRMSHCGSLLQVEEVVESMGEPSARYRYGWDERDGIMRVGVIERLVGLVVGRKERKFTEGFSNPFTYFNNPIFNAGFLNSDFHNLYVTCSAPQPDPDAMIDPTPSLDEDPDRPCGSVTIQTLNNHRTHICDAYATEEMARES</sequence>
<feature type="transmembrane region" description="Helical" evidence="2">
    <location>
        <begin position="230"/>
        <end position="256"/>
    </location>
</feature>
<keyword evidence="2" id="KW-0472">Membrane</keyword>
<proteinExistence type="predicted"/>
<feature type="region of interest" description="Disordered" evidence="1">
    <location>
        <begin position="1"/>
        <end position="51"/>
    </location>
</feature>
<feature type="transmembrane region" description="Helical" evidence="2">
    <location>
        <begin position="568"/>
        <end position="593"/>
    </location>
</feature>
<organism evidence="3 4">
    <name type="scientific">Setomelanomma holmii</name>
    <dbReference type="NCBI Taxonomy" id="210430"/>
    <lineage>
        <taxon>Eukaryota</taxon>
        <taxon>Fungi</taxon>
        <taxon>Dikarya</taxon>
        <taxon>Ascomycota</taxon>
        <taxon>Pezizomycotina</taxon>
        <taxon>Dothideomycetes</taxon>
        <taxon>Pleosporomycetidae</taxon>
        <taxon>Pleosporales</taxon>
        <taxon>Pleosporineae</taxon>
        <taxon>Phaeosphaeriaceae</taxon>
        <taxon>Setomelanomma</taxon>
    </lineage>
</organism>
<dbReference type="Proteomes" id="UP000799777">
    <property type="component" value="Unassembled WGS sequence"/>
</dbReference>
<evidence type="ECO:0000313" key="3">
    <source>
        <dbReference type="EMBL" id="KAF2026694.1"/>
    </source>
</evidence>
<evidence type="ECO:0000256" key="1">
    <source>
        <dbReference type="SAM" id="MobiDB-lite"/>
    </source>
</evidence>
<dbReference type="AlphaFoldDB" id="A0A9P4H3P7"/>
<name>A0A9P4H3P7_9PLEO</name>